<organism evidence="8 9">
    <name type="scientific">Caballeronia ptereochthonis</name>
    <dbReference type="NCBI Taxonomy" id="1777144"/>
    <lineage>
        <taxon>Bacteria</taxon>
        <taxon>Pseudomonadati</taxon>
        <taxon>Pseudomonadota</taxon>
        <taxon>Betaproteobacteria</taxon>
        <taxon>Burkholderiales</taxon>
        <taxon>Burkholderiaceae</taxon>
        <taxon>Caballeronia</taxon>
    </lineage>
</organism>
<evidence type="ECO:0000313" key="8">
    <source>
        <dbReference type="EMBL" id="SAK92888.1"/>
    </source>
</evidence>
<keyword evidence="3 8" id="KW-0223">Dioxygenase</keyword>
<comment type="caution">
    <text evidence="8">The sequence shown here is derived from an EMBL/GenBank/DDBJ whole genome shotgun (WGS) entry which is preliminary data.</text>
</comment>
<proteinExistence type="inferred from homology"/>
<dbReference type="InterPro" id="IPR042098">
    <property type="entry name" value="TauD-like_sf"/>
</dbReference>
<dbReference type="STRING" id="1777144.AWB83_05369"/>
<evidence type="ECO:0000256" key="5">
    <source>
        <dbReference type="ARBA" id="ARBA00023004"/>
    </source>
</evidence>
<dbReference type="GO" id="GO:0006790">
    <property type="term" value="P:sulfur compound metabolic process"/>
    <property type="evidence" value="ECO:0007669"/>
    <property type="project" value="TreeGrafter"/>
</dbReference>
<feature type="domain" description="TauD/TfdA-like" evidence="7">
    <location>
        <begin position="33"/>
        <end position="305"/>
    </location>
</feature>
<protein>
    <submittedName>
        <fullName evidence="8">Taurine dioxygenase</fullName>
    </submittedName>
</protein>
<dbReference type="SUPFAM" id="SSF51197">
    <property type="entry name" value="Clavaminate synthase-like"/>
    <property type="match status" value="1"/>
</dbReference>
<keyword evidence="5" id="KW-0408">Iron</keyword>
<gene>
    <name evidence="8" type="ORF">AWB83_05369</name>
</gene>
<keyword evidence="4" id="KW-0560">Oxidoreductase</keyword>
<dbReference type="PANTHER" id="PTHR30468:SF1">
    <property type="entry name" value="ALPHA-KETOGLUTARATE-DEPENDENT SULFONATE DIOXYGENASE"/>
    <property type="match status" value="1"/>
</dbReference>
<evidence type="ECO:0000256" key="1">
    <source>
        <dbReference type="ARBA" id="ARBA00005896"/>
    </source>
</evidence>
<evidence type="ECO:0000259" key="7">
    <source>
        <dbReference type="Pfam" id="PF02668"/>
    </source>
</evidence>
<dbReference type="InterPro" id="IPR051323">
    <property type="entry name" value="AtsK-like"/>
</dbReference>
<evidence type="ECO:0000256" key="2">
    <source>
        <dbReference type="ARBA" id="ARBA00022723"/>
    </source>
</evidence>
<comment type="similarity">
    <text evidence="1">Belongs to the TfdA dioxygenase family.</text>
</comment>
<reference evidence="8" key="1">
    <citation type="submission" date="2016-01" db="EMBL/GenBank/DDBJ databases">
        <authorList>
            <person name="Peeters C."/>
        </authorList>
    </citation>
    <scope>NUCLEOTIDE SEQUENCE [LARGE SCALE GENOMIC DNA]</scope>
    <source>
        <strain evidence="8">LMG 29326</strain>
    </source>
</reference>
<keyword evidence="9" id="KW-1185">Reference proteome</keyword>
<sequence length="312" mass="35703">MDRGQAFIQSASSEAHPRAHAIDAPSENWPFEVARCSPAIGAEIGGLDLRQPLGDDTYKALRRALVHYKVLFFRDQDITPAQHVALARRFGDLEIHPAFPHHADHPELVILGRNDTKRGHENLYHSDVSWREIPSMGSILRCVTCPEVGGDTIWINMAAAYENLPADVKHTIANLKAVHDFMPLFSIAVDEARHAALRTQFPPVLHPVVRMHPESGEKILYVNEAFTTHIDNFGIHTKEHYRFGFDFKLAEMDLLQYLFRQAQAPEYQVRLRWKPNTIAFWDNRSCQHYAVQDYYPAVRHMMRATIIGDRPV</sequence>
<evidence type="ECO:0000256" key="6">
    <source>
        <dbReference type="SAM" id="MobiDB-lite"/>
    </source>
</evidence>
<dbReference type="InterPro" id="IPR003819">
    <property type="entry name" value="TauD/TfdA-like"/>
</dbReference>
<dbReference type="Proteomes" id="UP000054978">
    <property type="component" value="Unassembled WGS sequence"/>
</dbReference>
<feature type="region of interest" description="Disordered" evidence="6">
    <location>
        <begin position="1"/>
        <end position="20"/>
    </location>
</feature>
<keyword evidence="2" id="KW-0479">Metal-binding</keyword>
<name>A0A158DE96_9BURK</name>
<dbReference type="GO" id="GO:0046872">
    <property type="term" value="F:metal ion binding"/>
    <property type="evidence" value="ECO:0007669"/>
    <property type="project" value="UniProtKB-KW"/>
</dbReference>
<dbReference type="EMBL" id="FCOB02000030">
    <property type="protein sequence ID" value="SAK92888.1"/>
    <property type="molecule type" value="Genomic_DNA"/>
</dbReference>
<evidence type="ECO:0000256" key="4">
    <source>
        <dbReference type="ARBA" id="ARBA00023002"/>
    </source>
</evidence>
<evidence type="ECO:0000313" key="9">
    <source>
        <dbReference type="Proteomes" id="UP000054978"/>
    </source>
</evidence>
<dbReference type="Pfam" id="PF02668">
    <property type="entry name" value="TauD"/>
    <property type="match status" value="1"/>
</dbReference>
<evidence type="ECO:0000256" key="3">
    <source>
        <dbReference type="ARBA" id="ARBA00022964"/>
    </source>
</evidence>
<dbReference type="GO" id="GO:0000908">
    <property type="term" value="F:taurine dioxygenase activity"/>
    <property type="evidence" value="ECO:0007669"/>
    <property type="project" value="TreeGrafter"/>
</dbReference>
<dbReference type="RefSeq" id="WP_087048708.1">
    <property type="nucleotide sequence ID" value="NZ_FCOB02000030.1"/>
</dbReference>
<accession>A0A158DE96</accession>
<dbReference type="Gene3D" id="3.60.130.10">
    <property type="entry name" value="Clavaminate synthase-like"/>
    <property type="match status" value="1"/>
</dbReference>
<dbReference type="GO" id="GO:0005737">
    <property type="term" value="C:cytoplasm"/>
    <property type="evidence" value="ECO:0007669"/>
    <property type="project" value="TreeGrafter"/>
</dbReference>
<dbReference type="OrthoDB" id="581608at2"/>
<dbReference type="AlphaFoldDB" id="A0A158DE96"/>
<dbReference type="PANTHER" id="PTHR30468">
    <property type="entry name" value="ALPHA-KETOGLUTARATE-DEPENDENT SULFONATE DIOXYGENASE"/>
    <property type="match status" value="1"/>
</dbReference>